<protein>
    <submittedName>
        <fullName evidence="1">Uncharacterized protein</fullName>
    </submittedName>
</protein>
<dbReference type="EMBL" id="GEDV01000695">
    <property type="protein sequence ID" value="JAP87862.1"/>
    <property type="molecule type" value="Transcribed_RNA"/>
</dbReference>
<feature type="non-terminal residue" evidence="1">
    <location>
        <position position="1"/>
    </location>
</feature>
<organism evidence="1">
    <name type="scientific">Rhipicephalus appendiculatus</name>
    <name type="common">Brown ear tick</name>
    <dbReference type="NCBI Taxonomy" id="34631"/>
    <lineage>
        <taxon>Eukaryota</taxon>
        <taxon>Metazoa</taxon>
        <taxon>Ecdysozoa</taxon>
        <taxon>Arthropoda</taxon>
        <taxon>Chelicerata</taxon>
        <taxon>Arachnida</taxon>
        <taxon>Acari</taxon>
        <taxon>Parasitiformes</taxon>
        <taxon>Ixodida</taxon>
        <taxon>Ixodoidea</taxon>
        <taxon>Ixodidae</taxon>
        <taxon>Rhipicephalinae</taxon>
        <taxon>Rhipicephalus</taxon>
        <taxon>Rhipicephalus</taxon>
    </lineage>
</organism>
<name>A0A131ZAK9_RHIAP</name>
<dbReference type="AlphaFoldDB" id="A0A131ZAK9"/>
<evidence type="ECO:0000313" key="1">
    <source>
        <dbReference type="EMBL" id="JAP87862.1"/>
    </source>
</evidence>
<reference evidence="1" key="1">
    <citation type="journal article" date="2016" name="Ticks Tick Borne Dis.">
        <title>De novo assembly and annotation of the salivary gland transcriptome of Rhipicephalus appendiculatus male and female ticks during blood feeding.</title>
        <authorList>
            <person name="de Castro M.H."/>
            <person name="de Klerk D."/>
            <person name="Pienaar R."/>
            <person name="Latif A.A."/>
            <person name="Rees D.J."/>
            <person name="Mans B.J."/>
        </authorList>
    </citation>
    <scope>NUCLEOTIDE SEQUENCE</scope>
    <source>
        <tissue evidence="1">Salivary glands</tissue>
    </source>
</reference>
<accession>A0A131ZAK9</accession>
<sequence>GGCGGGDGEFPRTTSGRRSKWECCCVRREPSQPFSLDPFSTSSPDTGLFVQAGQGGPVPFVPFGCAARRSAHFVVRCGPRGIPRRKGLTDTGDAAMACKQTTSAPPHLVQEG</sequence>
<proteinExistence type="predicted"/>